<gene>
    <name evidence="2" type="ORF">MUK42_01725</name>
</gene>
<dbReference type="EMBL" id="CP097505">
    <property type="protein sequence ID" value="URD93622.1"/>
    <property type="molecule type" value="Genomic_DNA"/>
</dbReference>
<name>A0A9E7FED4_9LILI</name>
<evidence type="ECO:0000313" key="3">
    <source>
        <dbReference type="Proteomes" id="UP001055439"/>
    </source>
</evidence>
<feature type="transmembrane region" description="Helical" evidence="1">
    <location>
        <begin position="71"/>
        <end position="94"/>
    </location>
</feature>
<proteinExistence type="predicted"/>
<keyword evidence="1" id="KW-0472">Membrane</keyword>
<keyword evidence="3" id="KW-1185">Reference proteome</keyword>
<feature type="transmembrane region" description="Helical" evidence="1">
    <location>
        <begin position="181"/>
        <end position="204"/>
    </location>
</feature>
<keyword evidence="1" id="KW-1133">Transmembrane helix</keyword>
<keyword evidence="1" id="KW-0812">Transmembrane</keyword>
<evidence type="ECO:0000256" key="1">
    <source>
        <dbReference type="SAM" id="Phobius"/>
    </source>
</evidence>
<dbReference type="AlphaFoldDB" id="A0A9E7FED4"/>
<protein>
    <submittedName>
        <fullName evidence="2">Uncharacterized protein</fullName>
    </submittedName>
</protein>
<accession>A0A9E7FED4</accession>
<feature type="transmembrane region" description="Helical" evidence="1">
    <location>
        <begin position="140"/>
        <end position="160"/>
    </location>
</feature>
<organism evidence="2 3">
    <name type="scientific">Musa troglodytarum</name>
    <name type="common">fe'i banana</name>
    <dbReference type="NCBI Taxonomy" id="320322"/>
    <lineage>
        <taxon>Eukaryota</taxon>
        <taxon>Viridiplantae</taxon>
        <taxon>Streptophyta</taxon>
        <taxon>Embryophyta</taxon>
        <taxon>Tracheophyta</taxon>
        <taxon>Spermatophyta</taxon>
        <taxon>Magnoliopsida</taxon>
        <taxon>Liliopsida</taxon>
        <taxon>Zingiberales</taxon>
        <taxon>Musaceae</taxon>
        <taxon>Musa</taxon>
    </lineage>
</organism>
<feature type="transmembrane region" description="Helical" evidence="1">
    <location>
        <begin position="115"/>
        <end position="134"/>
    </location>
</feature>
<reference evidence="2" key="1">
    <citation type="submission" date="2022-05" db="EMBL/GenBank/DDBJ databases">
        <title>The Musa troglodytarum L. genome provides insights into the mechanism of non-climacteric behaviour and enrichment of carotenoids.</title>
        <authorList>
            <person name="Wang J."/>
        </authorList>
    </citation>
    <scope>NUCLEOTIDE SEQUENCE</scope>
    <source>
        <tissue evidence="2">Leaf</tissue>
    </source>
</reference>
<dbReference type="Proteomes" id="UP001055439">
    <property type="component" value="Chromosome 3"/>
</dbReference>
<dbReference type="EMBL" id="CP097505">
    <property type="protein sequence ID" value="URD93621.1"/>
    <property type="molecule type" value="Genomic_DNA"/>
</dbReference>
<sequence length="230" mass="25171">MGDLETPSDIHHKSLDTVETCMGERGCRASGLKAKLKQFLEFSVIATVINFATVLSLLLAHPHLQGHVSSFRLVICEFLAFSSLVCGIILMPFIQYLLSHENPRVQRGHYKAASFLVFISCALLVSTSASFFTLLHEHSIFLVALLPLCLLLSTIFYIIMPADDDQGATGYEDNKSELKQSFRLSSNVVSLAFAGLVSTLIGIIKTSSEQAPTTNVSQIGIVVEVLHVKM</sequence>
<feature type="transmembrane region" description="Helical" evidence="1">
    <location>
        <begin position="39"/>
        <end position="59"/>
    </location>
</feature>
<evidence type="ECO:0000313" key="2">
    <source>
        <dbReference type="EMBL" id="URD93622.1"/>
    </source>
</evidence>